<name>A0A099GHA3_9RHOB</name>
<evidence type="ECO:0000256" key="2">
    <source>
        <dbReference type="ARBA" id="ARBA00022692"/>
    </source>
</evidence>
<evidence type="ECO:0000256" key="5">
    <source>
        <dbReference type="SAM" id="Phobius"/>
    </source>
</evidence>
<dbReference type="EMBL" id="JRKQ01000050">
    <property type="protein sequence ID" value="KGJ22056.1"/>
    <property type="molecule type" value="Genomic_DNA"/>
</dbReference>
<feature type="domain" description="NnrU" evidence="6">
    <location>
        <begin position="3"/>
        <end position="177"/>
    </location>
</feature>
<keyword evidence="3 5" id="KW-1133">Transmembrane helix</keyword>
<evidence type="ECO:0000313" key="7">
    <source>
        <dbReference type="EMBL" id="KGJ22056.1"/>
    </source>
</evidence>
<sequence length="183" mass="19947">MVLLVLGVLLWSFAHLAKRVFPGFHRAMGGSEKPMVAGMLVLSIVLMVIGYRAADQVIWWAATPMLKGINNLLVLVAFYLFAASGSKSRLGVRMRHPQLIGFSLWAVAHLLTNGDLPSMVLFGGLLVWALAEIVIINRTAPHWTPPAHPIPIRKEWTTAAATLVVYLVVGLIHGWIGPNPFGA</sequence>
<feature type="transmembrane region" description="Helical" evidence="5">
    <location>
        <begin position="156"/>
        <end position="176"/>
    </location>
</feature>
<organism evidence="7 8">
    <name type="scientific">Paracoccus sanguinis</name>
    <dbReference type="NCBI Taxonomy" id="1545044"/>
    <lineage>
        <taxon>Bacteria</taxon>
        <taxon>Pseudomonadati</taxon>
        <taxon>Pseudomonadota</taxon>
        <taxon>Alphaproteobacteria</taxon>
        <taxon>Rhodobacterales</taxon>
        <taxon>Paracoccaceae</taxon>
        <taxon>Paracoccus</taxon>
    </lineage>
</organism>
<comment type="caution">
    <text evidence="7">The sequence shown here is derived from an EMBL/GenBank/DDBJ whole genome shotgun (WGS) entry which is preliminary data.</text>
</comment>
<evidence type="ECO:0000256" key="3">
    <source>
        <dbReference type="ARBA" id="ARBA00022989"/>
    </source>
</evidence>
<protein>
    <submittedName>
        <fullName evidence="7">Membrane protein</fullName>
    </submittedName>
</protein>
<comment type="subcellular location">
    <subcellularLocation>
        <location evidence="1">Membrane</location>
        <topology evidence="1">Multi-pass membrane protein</topology>
    </subcellularLocation>
</comment>
<gene>
    <name evidence="7" type="ORF">IX56_10320</name>
</gene>
<keyword evidence="2 5" id="KW-0812">Transmembrane</keyword>
<dbReference type="AlphaFoldDB" id="A0A099GHA3"/>
<proteinExistence type="predicted"/>
<dbReference type="GO" id="GO:0016020">
    <property type="term" value="C:membrane"/>
    <property type="evidence" value="ECO:0007669"/>
    <property type="project" value="UniProtKB-SubCell"/>
</dbReference>
<dbReference type="Pfam" id="PF07298">
    <property type="entry name" value="NnrU"/>
    <property type="match status" value="1"/>
</dbReference>
<evidence type="ECO:0000256" key="4">
    <source>
        <dbReference type="ARBA" id="ARBA00023136"/>
    </source>
</evidence>
<dbReference type="Proteomes" id="UP000029858">
    <property type="component" value="Unassembled WGS sequence"/>
</dbReference>
<reference evidence="7 8" key="1">
    <citation type="submission" date="2014-09" db="EMBL/GenBank/DDBJ databases">
        <authorList>
            <person name="McGinnis J.M."/>
            <person name="Wolfgang W.J."/>
        </authorList>
    </citation>
    <scope>NUCLEOTIDE SEQUENCE [LARGE SCALE GENOMIC DNA]</scope>
    <source>
        <strain evidence="7 8">5503</strain>
    </source>
</reference>
<dbReference type="InterPro" id="IPR009915">
    <property type="entry name" value="NnrU_dom"/>
</dbReference>
<dbReference type="RefSeq" id="WP_036709913.1">
    <property type="nucleotide sequence ID" value="NZ_JRKQ01000050.1"/>
</dbReference>
<keyword evidence="4 5" id="KW-0472">Membrane</keyword>
<feature type="transmembrane region" description="Helical" evidence="5">
    <location>
        <begin position="35"/>
        <end position="54"/>
    </location>
</feature>
<evidence type="ECO:0000256" key="1">
    <source>
        <dbReference type="ARBA" id="ARBA00004141"/>
    </source>
</evidence>
<feature type="transmembrane region" description="Helical" evidence="5">
    <location>
        <begin position="116"/>
        <end position="135"/>
    </location>
</feature>
<evidence type="ECO:0000313" key="8">
    <source>
        <dbReference type="Proteomes" id="UP000029858"/>
    </source>
</evidence>
<reference evidence="7 8" key="2">
    <citation type="submission" date="2014-10" db="EMBL/GenBank/DDBJ databases">
        <title>Paracoccus sanguinis sp. nov., isolated from clinical specimens of New York State patients.</title>
        <authorList>
            <person name="Mingle L.A."/>
            <person name="Cole J.A."/>
            <person name="Lapierre P."/>
            <person name="Musser K.A."/>
        </authorList>
    </citation>
    <scope>NUCLEOTIDE SEQUENCE [LARGE SCALE GENOMIC DNA]</scope>
    <source>
        <strain evidence="7 8">5503</strain>
    </source>
</reference>
<evidence type="ECO:0000259" key="6">
    <source>
        <dbReference type="Pfam" id="PF07298"/>
    </source>
</evidence>
<feature type="transmembrane region" description="Helical" evidence="5">
    <location>
        <begin position="66"/>
        <end position="85"/>
    </location>
</feature>
<accession>A0A099GHA3</accession>